<dbReference type="AlphaFoldDB" id="A0A7Y9IB18"/>
<name>A0A7Y9IB18_9ACTN</name>
<dbReference type="InterPro" id="IPR012312">
    <property type="entry name" value="Hemerythrin-like"/>
</dbReference>
<sequence>MKSDPQRPADTTMMGVVHDAFRRDLARARTALTTEPYPAVEQRKAIAEHLLWMMRILHAHHTSEDEGLWPMVLRKNPGAAAIMATMDADHSRIAPAMDDLEAAAAGYADDGSAAARSAVLSALDTLCEVVLPHLRREEDEAMPVVSASITAAEWDTWDEEHNIKPKPMTQLGPEAHWVIDNLDQARYQTVRELLPPIPRFIVLNGFRGGYRRRATATWGPGHYGPKA</sequence>
<proteinExistence type="predicted"/>
<dbReference type="Pfam" id="PF01814">
    <property type="entry name" value="Hemerythrin"/>
    <property type="match status" value="1"/>
</dbReference>
<evidence type="ECO:0000259" key="1">
    <source>
        <dbReference type="Pfam" id="PF01814"/>
    </source>
</evidence>
<keyword evidence="3" id="KW-1185">Reference proteome</keyword>
<evidence type="ECO:0000313" key="2">
    <source>
        <dbReference type="EMBL" id="NYE73539.1"/>
    </source>
</evidence>
<gene>
    <name evidence="2" type="ORF">BKA15_004868</name>
</gene>
<organism evidence="2 3">
    <name type="scientific">Microlunatus parietis</name>
    <dbReference type="NCBI Taxonomy" id="682979"/>
    <lineage>
        <taxon>Bacteria</taxon>
        <taxon>Bacillati</taxon>
        <taxon>Actinomycetota</taxon>
        <taxon>Actinomycetes</taxon>
        <taxon>Propionibacteriales</taxon>
        <taxon>Propionibacteriaceae</taxon>
        <taxon>Microlunatus</taxon>
    </lineage>
</organism>
<dbReference type="EMBL" id="JACCBU010000001">
    <property type="protein sequence ID" value="NYE73539.1"/>
    <property type="molecule type" value="Genomic_DNA"/>
</dbReference>
<reference evidence="2 3" key="1">
    <citation type="submission" date="2020-07" db="EMBL/GenBank/DDBJ databases">
        <title>Sequencing the genomes of 1000 actinobacteria strains.</title>
        <authorList>
            <person name="Klenk H.-P."/>
        </authorList>
    </citation>
    <scope>NUCLEOTIDE SEQUENCE [LARGE SCALE GENOMIC DNA]</scope>
    <source>
        <strain evidence="2 3">DSM 22083</strain>
    </source>
</reference>
<dbReference type="Gene3D" id="1.20.120.520">
    <property type="entry name" value="nmb1532 protein domain like"/>
    <property type="match status" value="1"/>
</dbReference>
<accession>A0A7Y9IB18</accession>
<dbReference type="CDD" id="cd12108">
    <property type="entry name" value="Hr-like"/>
    <property type="match status" value="1"/>
</dbReference>
<comment type="caution">
    <text evidence="2">The sequence shown here is derived from an EMBL/GenBank/DDBJ whole genome shotgun (WGS) entry which is preliminary data.</text>
</comment>
<feature type="domain" description="Hemerythrin-like" evidence="1">
    <location>
        <begin position="17"/>
        <end position="144"/>
    </location>
</feature>
<evidence type="ECO:0000313" key="3">
    <source>
        <dbReference type="Proteomes" id="UP000569914"/>
    </source>
</evidence>
<dbReference type="Proteomes" id="UP000569914">
    <property type="component" value="Unassembled WGS sequence"/>
</dbReference>
<protein>
    <recommendedName>
        <fullName evidence="1">Hemerythrin-like domain-containing protein</fullName>
    </recommendedName>
</protein>
<dbReference type="RefSeq" id="WP_179755100.1">
    <property type="nucleotide sequence ID" value="NZ_JACCBU010000001.1"/>
</dbReference>